<evidence type="ECO:0000313" key="2">
    <source>
        <dbReference type="EMBL" id="KIY62771.1"/>
    </source>
</evidence>
<proteinExistence type="predicted"/>
<name>A0A0D7AZT2_9AGAR</name>
<evidence type="ECO:0000313" key="3">
    <source>
        <dbReference type="Proteomes" id="UP000054007"/>
    </source>
</evidence>
<dbReference type="AlphaFoldDB" id="A0A0D7AZT2"/>
<accession>A0A0D7AZT2</accession>
<dbReference type="Proteomes" id="UP000054007">
    <property type="component" value="Unassembled WGS sequence"/>
</dbReference>
<dbReference type="EMBL" id="KN880750">
    <property type="protein sequence ID" value="KIY62771.1"/>
    <property type="molecule type" value="Genomic_DNA"/>
</dbReference>
<sequence>MNELEERRNARALNNDLRILSDIVKPYFPSIQADLQPWMHDIPLECPPTMTKAEFETLVVFNRRVAKRQSAWYQKKGQALCGLAQVVRRYEIGLSACARAPKRAAPDDFSNVGERPSKRPRRR</sequence>
<keyword evidence="3" id="KW-1185">Reference proteome</keyword>
<protein>
    <submittedName>
        <fullName evidence="2">Uncharacterized protein</fullName>
    </submittedName>
</protein>
<organism evidence="2 3">
    <name type="scientific">Cylindrobasidium torrendii FP15055 ss-10</name>
    <dbReference type="NCBI Taxonomy" id="1314674"/>
    <lineage>
        <taxon>Eukaryota</taxon>
        <taxon>Fungi</taxon>
        <taxon>Dikarya</taxon>
        <taxon>Basidiomycota</taxon>
        <taxon>Agaricomycotina</taxon>
        <taxon>Agaricomycetes</taxon>
        <taxon>Agaricomycetidae</taxon>
        <taxon>Agaricales</taxon>
        <taxon>Marasmiineae</taxon>
        <taxon>Physalacriaceae</taxon>
        <taxon>Cylindrobasidium</taxon>
    </lineage>
</organism>
<reference evidence="2 3" key="1">
    <citation type="journal article" date="2015" name="Fungal Genet. Biol.">
        <title>Evolution of novel wood decay mechanisms in Agaricales revealed by the genome sequences of Fistulina hepatica and Cylindrobasidium torrendii.</title>
        <authorList>
            <person name="Floudas D."/>
            <person name="Held B.W."/>
            <person name="Riley R."/>
            <person name="Nagy L.G."/>
            <person name="Koehler G."/>
            <person name="Ransdell A.S."/>
            <person name="Younus H."/>
            <person name="Chow J."/>
            <person name="Chiniquy J."/>
            <person name="Lipzen A."/>
            <person name="Tritt A."/>
            <person name="Sun H."/>
            <person name="Haridas S."/>
            <person name="LaButti K."/>
            <person name="Ohm R.A."/>
            <person name="Kues U."/>
            <person name="Blanchette R.A."/>
            <person name="Grigoriev I.V."/>
            <person name="Minto R.E."/>
            <person name="Hibbett D.S."/>
        </authorList>
    </citation>
    <scope>NUCLEOTIDE SEQUENCE [LARGE SCALE GENOMIC DNA]</scope>
    <source>
        <strain evidence="2 3">FP15055 ss-10</strain>
    </source>
</reference>
<gene>
    <name evidence="2" type="ORF">CYLTODRAFT_458712</name>
</gene>
<evidence type="ECO:0000256" key="1">
    <source>
        <dbReference type="SAM" id="MobiDB-lite"/>
    </source>
</evidence>
<feature type="region of interest" description="Disordered" evidence="1">
    <location>
        <begin position="101"/>
        <end position="123"/>
    </location>
</feature>